<dbReference type="Pfam" id="PF13040">
    <property type="entry name" value="Fur_reg_FbpB"/>
    <property type="match status" value="1"/>
</dbReference>
<name>A0A2P8HBJ4_9BACI</name>
<comment type="caution">
    <text evidence="1">The sequence shown here is derived from an EMBL/GenBank/DDBJ whole genome shotgun (WGS) entry which is preliminary data.</text>
</comment>
<reference evidence="1 2" key="1">
    <citation type="submission" date="2018-03" db="EMBL/GenBank/DDBJ databases">
        <title>Genomic Encyclopedia of Type Strains, Phase III (KMG-III): the genomes of soil and plant-associated and newly described type strains.</title>
        <authorList>
            <person name="Whitman W."/>
        </authorList>
    </citation>
    <scope>NUCLEOTIDE SEQUENCE [LARGE SCALE GENOMIC DNA]</scope>
    <source>
        <strain evidence="1 2">CGMCC 1.07653</strain>
    </source>
</reference>
<dbReference type="InterPro" id="IPR025004">
    <property type="entry name" value="SenN/SenS"/>
</dbReference>
<dbReference type="OrthoDB" id="2991278at2"/>
<evidence type="ECO:0000313" key="2">
    <source>
        <dbReference type="Proteomes" id="UP000242310"/>
    </source>
</evidence>
<protein>
    <submittedName>
        <fullName evidence="1">Fur-regulated basic protein B</fullName>
    </submittedName>
</protein>
<dbReference type="RefSeq" id="WP_106589256.1">
    <property type="nucleotide sequence ID" value="NZ_PYAV01000010.1"/>
</dbReference>
<dbReference type="Proteomes" id="UP000242310">
    <property type="component" value="Unassembled WGS sequence"/>
</dbReference>
<gene>
    <name evidence="1" type="ORF">B0H94_11065</name>
</gene>
<dbReference type="AlphaFoldDB" id="A0A2P8HBJ4"/>
<organism evidence="1 2">
    <name type="scientific">Salsuginibacillus halophilus</name>
    <dbReference type="NCBI Taxonomy" id="517424"/>
    <lineage>
        <taxon>Bacteria</taxon>
        <taxon>Bacillati</taxon>
        <taxon>Bacillota</taxon>
        <taxon>Bacilli</taxon>
        <taxon>Bacillales</taxon>
        <taxon>Bacillaceae</taxon>
        <taxon>Salsuginibacillus</taxon>
    </lineage>
</organism>
<dbReference type="EMBL" id="PYAV01000010">
    <property type="protein sequence ID" value="PSL43589.1"/>
    <property type="molecule type" value="Genomic_DNA"/>
</dbReference>
<sequence length="50" mass="6170">MRKILQHSFDELVDENKKELEEDPVLLTEIEERLEEKQMERIQEKTIEQE</sequence>
<keyword evidence="2" id="KW-1185">Reference proteome</keyword>
<evidence type="ECO:0000313" key="1">
    <source>
        <dbReference type="EMBL" id="PSL43589.1"/>
    </source>
</evidence>
<proteinExistence type="predicted"/>
<accession>A0A2P8HBJ4</accession>